<sequence length="121" mass="13421">MTFGSTRCSPRPFSRVGALAASDSLQGTRVELAPVRAVEAAQVAVYTQKTMTMTCMAKWWWPACSELACPDLVPWGWGRLPRRGTRGAPTACSILQSEQFSYSLTLDRGFLLQKYKTKAKK</sequence>
<name>I7GEY1_MACFA</name>
<protein>
    <submittedName>
        <fullName evidence="1">Macaca fascicularis brain cDNA clone: QtrA-17812, similar to human valosin-containing protein (VCP), mRNA, RefSeq: NM_007126.2</fullName>
    </submittedName>
</protein>
<organism evidence="1">
    <name type="scientific">Macaca fascicularis</name>
    <name type="common">Crab-eating macaque</name>
    <name type="synonym">Cynomolgus monkey</name>
    <dbReference type="NCBI Taxonomy" id="9541"/>
    <lineage>
        <taxon>Eukaryota</taxon>
        <taxon>Metazoa</taxon>
        <taxon>Chordata</taxon>
        <taxon>Craniata</taxon>
        <taxon>Vertebrata</taxon>
        <taxon>Euteleostomi</taxon>
        <taxon>Mammalia</taxon>
        <taxon>Eutheria</taxon>
        <taxon>Euarchontoglires</taxon>
        <taxon>Primates</taxon>
        <taxon>Haplorrhini</taxon>
        <taxon>Catarrhini</taxon>
        <taxon>Cercopithecidae</taxon>
        <taxon>Cercopithecinae</taxon>
        <taxon>Macaca</taxon>
    </lineage>
</organism>
<accession>I7GEY1</accession>
<evidence type="ECO:0000313" key="1">
    <source>
        <dbReference type="EMBL" id="BAE91603.1"/>
    </source>
</evidence>
<reference evidence="1" key="1">
    <citation type="journal article" date="2007" name="PLoS Biol.">
        <title>Rate of evolution in brain-expressed genes in humans and other primates.</title>
        <authorList>
            <person name="Wang H.-Y."/>
            <person name="Chien H.-C."/>
            <person name="Osada N."/>
            <person name="Hashimoto K."/>
            <person name="Sugano S."/>
            <person name="Gojobori T."/>
            <person name="Chou C.-K."/>
            <person name="Tsai S.-F."/>
            <person name="Wu C.-I."/>
            <person name="Shen C.-K.J."/>
        </authorList>
    </citation>
    <scope>NUCLEOTIDE SEQUENCE</scope>
</reference>
<proteinExistence type="evidence at transcript level"/>
<dbReference type="AlphaFoldDB" id="I7GEY1"/>
<dbReference type="EMBL" id="AB174541">
    <property type="protein sequence ID" value="BAE91603.1"/>
    <property type="molecule type" value="mRNA"/>
</dbReference>